<dbReference type="Pfam" id="PF14580">
    <property type="entry name" value="LRR_9"/>
    <property type="match status" value="1"/>
</dbReference>
<evidence type="ECO:0000256" key="8">
    <source>
        <dbReference type="ARBA" id="ARBA00049982"/>
    </source>
</evidence>
<evidence type="ECO:0000256" key="4">
    <source>
        <dbReference type="ARBA" id="ARBA00022614"/>
    </source>
</evidence>
<keyword evidence="4" id="KW-0433">Leucine-rich repeat</keyword>
<evidence type="ECO:0000259" key="10">
    <source>
        <dbReference type="Pfam" id="PF23602"/>
    </source>
</evidence>
<comment type="similarity">
    <text evidence="8">Belongs to the tilB family.</text>
</comment>
<dbReference type="InterPro" id="IPR032675">
    <property type="entry name" value="LRR_dom_sf"/>
</dbReference>
<keyword evidence="3" id="KW-0963">Cytoplasm</keyword>
<organism evidence="11">
    <name type="scientific">Eutreptiella gymnastica</name>
    <dbReference type="NCBI Taxonomy" id="73025"/>
    <lineage>
        <taxon>Eukaryota</taxon>
        <taxon>Discoba</taxon>
        <taxon>Euglenozoa</taxon>
        <taxon>Euglenida</taxon>
        <taxon>Spirocuta</taxon>
        <taxon>Euglenophyceae</taxon>
        <taxon>Eutreptiales</taxon>
        <taxon>Eutreptiaceae</taxon>
        <taxon>Eutreptiella</taxon>
    </lineage>
</organism>
<evidence type="ECO:0000256" key="3">
    <source>
        <dbReference type="ARBA" id="ARBA00022490"/>
    </source>
</evidence>
<dbReference type="PANTHER" id="PTHR18849:SF0">
    <property type="entry name" value="CILIA- AND FLAGELLA-ASSOCIATED PROTEIN 410-RELATED"/>
    <property type="match status" value="1"/>
</dbReference>
<dbReference type="GO" id="GO:0005737">
    <property type="term" value="C:cytoplasm"/>
    <property type="evidence" value="ECO:0007669"/>
    <property type="project" value="UniProtKB-SubCell"/>
</dbReference>
<feature type="region of interest" description="Disordered" evidence="9">
    <location>
        <begin position="362"/>
        <end position="385"/>
    </location>
</feature>
<dbReference type="PROSITE" id="PS51450">
    <property type="entry name" value="LRR"/>
    <property type="match status" value="3"/>
</dbReference>
<feature type="domain" description="Dynein axonemal assembly factor 11-like CS" evidence="10">
    <location>
        <begin position="226"/>
        <end position="339"/>
    </location>
</feature>
<feature type="compositionally biased region" description="Polar residues" evidence="9">
    <location>
        <begin position="376"/>
        <end position="385"/>
    </location>
</feature>
<dbReference type="PANTHER" id="PTHR18849">
    <property type="entry name" value="LEUCINE RICH REPEAT PROTEIN"/>
    <property type="match status" value="1"/>
</dbReference>
<name>A0A7S4GEG6_9EUGL</name>
<evidence type="ECO:0000313" key="11">
    <source>
        <dbReference type="EMBL" id="CAE0834080.1"/>
    </source>
</evidence>
<dbReference type="SMART" id="SM00365">
    <property type="entry name" value="LRR_SD22"/>
    <property type="match status" value="3"/>
</dbReference>
<dbReference type="GO" id="GO:0005929">
    <property type="term" value="C:cilium"/>
    <property type="evidence" value="ECO:0007669"/>
    <property type="project" value="UniProtKB-SubCell"/>
</dbReference>
<keyword evidence="7" id="KW-0966">Cell projection</keyword>
<evidence type="ECO:0000256" key="1">
    <source>
        <dbReference type="ARBA" id="ARBA00004138"/>
    </source>
</evidence>
<proteinExistence type="inferred from homology"/>
<dbReference type="EMBL" id="HBJA01132169">
    <property type="protein sequence ID" value="CAE0834080.1"/>
    <property type="molecule type" value="Transcribed_RNA"/>
</dbReference>
<comment type="subcellular location">
    <subcellularLocation>
        <location evidence="1">Cell projection</location>
        <location evidence="1">Cilium</location>
    </subcellularLocation>
    <subcellularLocation>
        <location evidence="2">Cytoplasm</location>
    </subcellularLocation>
</comment>
<dbReference type="Gene3D" id="3.80.10.10">
    <property type="entry name" value="Ribonuclease Inhibitor"/>
    <property type="match status" value="1"/>
</dbReference>
<dbReference type="Pfam" id="PF23602">
    <property type="entry name" value="CS_DNAAF11_C"/>
    <property type="match status" value="1"/>
</dbReference>
<evidence type="ECO:0000256" key="9">
    <source>
        <dbReference type="SAM" id="MobiDB-lite"/>
    </source>
</evidence>
<feature type="compositionally biased region" description="Basic and acidic residues" evidence="9">
    <location>
        <begin position="362"/>
        <end position="374"/>
    </location>
</feature>
<dbReference type="SUPFAM" id="SSF52058">
    <property type="entry name" value="L domain-like"/>
    <property type="match status" value="1"/>
</dbReference>
<dbReference type="InterPro" id="IPR001611">
    <property type="entry name" value="Leu-rich_rpt"/>
</dbReference>
<accession>A0A7S4GEG6</accession>
<keyword evidence="5" id="KW-0677">Repeat</keyword>
<reference evidence="11" key="1">
    <citation type="submission" date="2021-01" db="EMBL/GenBank/DDBJ databases">
        <authorList>
            <person name="Corre E."/>
            <person name="Pelletier E."/>
            <person name="Niang G."/>
            <person name="Scheremetjew M."/>
            <person name="Finn R."/>
            <person name="Kale V."/>
            <person name="Holt S."/>
            <person name="Cochrane G."/>
            <person name="Meng A."/>
            <person name="Brown T."/>
            <person name="Cohen L."/>
        </authorList>
    </citation>
    <scope>NUCLEOTIDE SEQUENCE</scope>
    <source>
        <strain evidence="11">CCMP1594</strain>
    </source>
</reference>
<protein>
    <recommendedName>
        <fullName evidence="10">Dynein axonemal assembly factor 11-like CS domain-containing protein</fullName>
    </recommendedName>
</protein>
<evidence type="ECO:0000256" key="6">
    <source>
        <dbReference type="ARBA" id="ARBA00023069"/>
    </source>
</evidence>
<gene>
    <name evidence="11" type="ORF">EGYM00163_LOCUS45380</name>
</gene>
<evidence type="ECO:0000256" key="7">
    <source>
        <dbReference type="ARBA" id="ARBA00023273"/>
    </source>
</evidence>
<sequence>MPYITVDLLRKRAEHNEGCLRDLKEITLHQQDLEAITVINDECKELEILYLQNNLIGKIENLFHMKHLWYLNMAINNIKVIENLEGLESLKKLDLTLNFICDLTSIQNLQANQNLRQLHLTGNNCRDIEGYRYYVIDTLPQLETLDSEDVGKSERIRARQEAIPVRIEVDRQRKAVEEEEERKRIEKELGIEKERPKDEKGETLYGHNPEDRLAAYHDMQEQINKDKNKEPSRFDKIKEDMKVKTPSQEEEMAKYGRYMQRNQAGLKYELNEVGPNVVLVVSVPKFISTALIECDVQPTVIRVTIKGKVLQLTLPQEVSPDNSKVTRGQVDGRLRVEMPMANFDLKAEERQRIRNEIIKEAKEAKEPALKERTTTKSKPFNNSQW</sequence>
<evidence type="ECO:0000256" key="2">
    <source>
        <dbReference type="ARBA" id="ARBA00004496"/>
    </source>
</evidence>
<evidence type="ECO:0000256" key="5">
    <source>
        <dbReference type="ARBA" id="ARBA00022737"/>
    </source>
</evidence>
<dbReference type="FunFam" id="3.80.10.10:FF:000052">
    <property type="entry name" value="Leucine rich repeat containing 6"/>
    <property type="match status" value="1"/>
</dbReference>
<keyword evidence="6" id="KW-0969">Cilium</keyword>
<dbReference type="AlphaFoldDB" id="A0A7S4GEG6"/>
<dbReference type="InterPro" id="IPR056496">
    <property type="entry name" value="CS_DNAAF11_C"/>
</dbReference>